<feature type="transmembrane region" description="Helical" evidence="9">
    <location>
        <begin position="183"/>
        <end position="200"/>
    </location>
</feature>
<evidence type="ECO:0000313" key="12">
    <source>
        <dbReference type="Proteomes" id="UP001190926"/>
    </source>
</evidence>
<evidence type="ECO:0000256" key="4">
    <source>
        <dbReference type="ARBA" id="ARBA00022692"/>
    </source>
</evidence>
<dbReference type="Pfam" id="PF01694">
    <property type="entry name" value="Rhomboid"/>
    <property type="match status" value="1"/>
</dbReference>
<dbReference type="GO" id="GO:0016020">
    <property type="term" value="C:membrane"/>
    <property type="evidence" value="ECO:0007669"/>
    <property type="project" value="UniProtKB-SubCell"/>
</dbReference>
<feature type="domain" description="Peptidase S54 rhomboid" evidence="10">
    <location>
        <begin position="168"/>
        <end position="320"/>
    </location>
</feature>
<feature type="transmembrane region" description="Helical" evidence="9">
    <location>
        <begin position="212"/>
        <end position="230"/>
    </location>
</feature>
<evidence type="ECO:0000256" key="6">
    <source>
        <dbReference type="ARBA" id="ARBA00022946"/>
    </source>
</evidence>
<keyword evidence="6" id="KW-0809">Transit peptide</keyword>
<comment type="similarity">
    <text evidence="2">Belongs to the peptidase S54 family.</text>
</comment>
<dbReference type="SUPFAM" id="SSF144091">
    <property type="entry name" value="Rhomboid-like"/>
    <property type="match status" value="1"/>
</dbReference>
<dbReference type="Proteomes" id="UP001190926">
    <property type="component" value="Unassembled WGS sequence"/>
</dbReference>
<protein>
    <submittedName>
        <fullName evidence="11">RHOMBOID-like protein 12</fullName>
    </submittedName>
</protein>
<proteinExistence type="inferred from homology"/>
<evidence type="ECO:0000313" key="11">
    <source>
        <dbReference type="EMBL" id="KAH6821888.1"/>
    </source>
</evidence>
<evidence type="ECO:0000256" key="9">
    <source>
        <dbReference type="SAM" id="Phobius"/>
    </source>
</evidence>
<name>A0AAD4NZZ3_PERFH</name>
<dbReference type="InterPro" id="IPR035952">
    <property type="entry name" value="Rhomboid-like_sf"/>
</dbReference>
<comment type="caution">
    <text evidence="11">The sequence shown here is derived from an EMBL/GenBank/DDBJ whole genome shotgun (WGS) entry which is preliminary data.</text>
</comment>
<evidence type="ECO:0000256" key="3">
    <source>
        <dbReference type="ARBA" id="ARBA00022670"/>
    </source>
</evidence>
<keyword evidence="7 9" id="KW-1133">Transmembrane helix</keyword>
<keyword evidence="12" id="KW-1185">Reference proteome</keyword>
<dbReference type="AlphaFoldDB" id="A0AAD4NZZ3"/>
<keyword evidence="5" id="KW-0378">Hydrolase</keyword>
<feature type="transmembrane region" description="Helical" evidence="9">
    <location>
        <begin position="305"/>
        <end position="322"/>
    </location>
</feature>
<dbReference type="FunFam" id="1.20.1540.10:FF:000018">
    <property type="entry name" value="RHOMBOID-like protein 12, mitochondrial"/>
    <property type="match status" value="1"/>
</dbReference>
<feature type="transmembrane region" description="Helical" evidence="9">
    <location>
        <begin position="250"/>
        <end position="267"/>
    </location>
</feature>
<dbReference type="InterPro" id="IPR022764">
    <property type="entry name" value="Peptidase_S54_rhomboid_dom"/>
</dbReference>
<evidence type="ECO:0000256" key="8">
    <source>
        <dbReference type="ARBA" id="ARBA00023136"/>
    </source>
</evidence>
<dbReference type="InterPro" id="IPR050925">
    <property type="entry name" value="Rhomboid_protease_S54"/>
</dbReference>
<keyword evidence="3" id="KW-0645">Protease</keyword>
<sequence length="332" mass="37399">MRRPFCVELFSKITRNGYSDTYANLFSPKSVFSSAIPKSTSNPFHQRSLSHYSTISRSHLWNLCTPNAVTGTMRNGGFRSFVLARMFFSNALLKGQGKFPATIRTRRFLHSFQSMDRGRRSVFRRFTVDGVVIGLITANVAVFILWKVADPTFMMKNFMISVDSFTSGRLHTLITNAFSHRDAFHLFGNMMGLYFFGTSIGRNFGPEYLLKLYLSGAIAGSIFYLAYHAFIAPSLQKEQMRGISSSKIPALGASGAVNAIMLLDIFLFPRNIVYFEMFIPMPAILVGIFIIGHDIWRAWQGETRVSGSAHLGGATVAALAWLRNRKGRFRRF</sequence>
<evidence type="ECO:0000259" key="10">
    <source>
        <dbReference type="Pfam" id="PF01694"/>
    </source>
</evidence>
<gene>
    <name evidence="11" type="ORF">C2S53_011814</name>
</gene>
<keyword evidence="4 9" id="KW-0812">Transmembrane</keyword>
<dbReference type="Gene3D" id="1.20.1540.10">
    <property type="entry name" value="Rhomboid-like"/>
    <property type="match status" value="1"/>
</dbReference>
<reference evidence="11 12" key="1">
    <citation type="journal article" date="2021" name="Nat. Commun.">
        <title>Incipient diploidization of the medicinal plant Perilla within 10,000 years.</title>
        <authorList>
            <person name="Zhang Y."/>
            <person name="Shen Q."/>
            <person name="Leng L."/>
            <person name="Zhang D."/>
            <person name="Chen S."/>
            <person name="Shi Y."/>
            <person name="Ning Z."/>
            <person name="Chen S."/>
        </authorList>
    </citation>
    <scope>NUCLEOTIDE SEQUENCE [LARGE SCALE GENOMIC DNA]</scope>
    <source>
        <strain evidence="12">cv. PC099</strain>
    </source>
</reference>
<feature type="transmembrane region" description="Helical" evidence="9">
    <location>
        <begin position="126"/>
        <end position="146"/>
    </location>
</feature>
<keyword evidence="8 9" id="KW-0472">Membrane</keyword>
<organism evidence="11 12">
    <name type="scientific">Perilla frutescens var. hirtella</name>
    <name type="common">Perilla citriodora</name>
    <name type="synonym">Perilla setoyensis</name>
    <dbReference type="NCBI Taxonomy" id="608512"/>
    <lineage>
        <taxon>Eukaryota</taxon>
        <taxon>Viridiplantae</taxon>
        <taxon>Streptophyta</taxon>
        <taxon>Embryophyta</taxon>
        <taxon>Tracheophyta</taxon>
        <taxon>Spermatophyta</taxon>
        <taxon>Magnoliopsida</taxon>
        <taxon>eudicotyledons</taxon>
        <taxon>Gunneridae</taxon>
        <taxon>Pentapetalae</taxon>
        <taxon>asterids</taxon>
        <taxon>lamiids</taxon>
        <taxon>Lamiales</taxon>
        <taxon>Lamiaceae</taxon>
        <taxon>Nepetoideae</taxon>
        <taxon>Elsholtzieae</taxon>
        <taxon>Perilla</taxon>
    </lineage>
</organism>
<evidence type="ECO:0000256" key="1">
    <source>
        <dbReference type="ARBA" id="ARBA00004141"/>
    </source>
</evidence>
<comment type="subcellular location">
    <subcellularLocation>
        <location evidence="1">Membrane</location>
        <topology evidence="1">Multi-pass membrane protein</topology>
    </subcellularLocation>
</comment>
<dbReference type="PANTHER" id="PTHR43731:SF14">
    <property type="entry name" value="PRESENILIN-ASSOCIATED RHOMBOID-LIKE PROTEIN, MITOCHONDRIAL"/>
    <property type="match status" value="1"/>
</dbReference>
<dbReference type="EMBL" id="SDAM02001842">
    <property type="protein sequence ID" value="KAH6821888.1"/>
    <property type="molecule type" value="Genomic_DNA"/>
</dbReference>
<evidence type="ECO:0000256" key="5">
    <source>
        <dbReference type="ARBA" id="ARBA00022801"/>
    </source>
</evidence>
<dbReference type="GO" id="GO:0004252">
    <property type="term" value="F:serine-type endopeptidase activity"/>
    <property type="evidence" value="ECO:0007669"/>
    <property type="project" value="InterPro"/>
</dbReference>
<dbReference type="PANTHER" id="PTHR43731">
    <property type="entry name" value="RHOMBOID PROTEASE"/>
    <property type="match status" value="1"/>
</dbReference>
<accession>A0AAD4NZZ3</accession>
<evidence type="ECO:0000256" key="2">
    <source>
        <dbReference type="ARBA" id="ARBA00009045"/>
    </source>
</evidence>
<evidence type="ECO:0000256" key="7">
    <source>
        <dbReference type="ARBA" id="ARBA00022989"/>
    </source>
</evidence>
<feature type="transmembrane region" description="Helical" evidence="9">
    <location>
        <begin position="279"/>
        <end position="299"/>
    </location>
</feature>
<dbReference type="GO" id="GO:0006508">
    <property type="term" value="P:proteolysis"/>
    <property type="evidence" value="ECO:0007669"/>
    <property type="project" value="UniProtKB-KW"/>
</dbReference>